<dbReference type="InterPro" id="IPR029058">
    <property type="entry name" value="AB_hydrolase_fold"/>
</dbReference>
<keyword evidence="8" id="KW-0808">Transferase</keyword>
<dbReference type="FunFam" id="3.90.550.10:FF:000092">
    <property type="entry name" value="Glycogenin 2"/>
    <property type="match status" value="1"/>
</dbReference>
<dbReference type="InterPro" id="IPR008758">
    <property type="entry name" value="Peptidase_S28"/>
</dbReference>
<comment type="cofactor">
    <cofactor evidence="1">
        <name>Mn(2+)</name>
        <dbReference type="ChEBI" id="CHEBI:29035"/>
    </cofactor>
</comment>
<evidence type="ECO:0000256" key="7">
    <source>
        <dbReference type="ARBA" id="ARBA00022670"/>
    </source>
</evidence>
<evidence type="ECO:0000256" key="20">
    <source>
        <dbReference type="SAM" id="SignalP"/>
    </source>
</evidence>
<evidence type="ECO:0000256" key="1">
    <source>
        <dbReference type="ARBA" id="ARBA00001936"/>
    </source>
</evidence>
<dbReference type="FunFam" id="3.40.50.1820:FF:000335">
    <property type="entry name" value="Carboxypeptidase"/>
    <property type="match status" value="1"/>
</dbReference>
<dbReference type="InterPro" id="IPR029044">
    <property type="entry name" value="Nucleotide-diphossugar_trans"/>
</dbReference>
<dbReference type="FunFam" id="1.20.120.980:FF:000003">
    <property type="entry name" value="Serine protease 16"/>
    <property type="match status" value="1"/>
</dbReference>
<name>A0AAF5D381_STRER</name>
<evidence type="ECO:0000256" key="18">
    <source>
        <dbReference type="ARBA" id="ARBA00052293"/>
    </source>
</evidence>
<evidence type="ECO:0000256" key="12">
    <source>
        <dbReference type="ARBA" id="ARBA00023056"/>
    </source>
</evidence>
<dbReference type="Pfam" id="PF05577">
    <property type="entry name" value="Peptidase_S28"/>
    <property type="match status" value="1"/>
</dbReference>
<evidence type="ECO:0000256" key="10">
    <source>
        <dbReference type="ARBA" id="ARBA00022729"/>
    </source>
</evidence>
<dbReference type="GO" id="GO:1904715">
    <property type="term" value="P:negative regulation of chaperone-mediated autophagy"/>
    <property type="evidence" value="ECO:0007669"/>
    <property type="project" value="UniProtKB-ARBA"/>
</dbReference>
<keyword evidence="21" id="KW-1185">Reference proteome</keyword>
<dbReference type="Gene3D" id="3.40.50.12670">
    <property type="match status" value="1"/>
</dbReference>
<dbReference type="GO" id="GO:0005978">
    <property type="term" value="P:glycogen biosynthetic process"/>
    <property type="evidence" value="ECO:0007669"/>
    <property type="project" value="UniProtKB-KW"/>
</dbReference>
<comment type="similarity">
    <text evidence="4">Belongs to the peptidase S28 family.</text>
</comment>
<evidence type="ECO:0000313" key="21">
    <source>
        <dbReference type="Proteomes" id="UP000035681"/>
    </source>
</evidence>
<evidence type="ECO:0000256" key="8">
    <source>
        <dbReference type="ARBA" id="ARBA00022679"/>
    </source>
</evidence>
<proteinExistence type="inferred from homology"/>
<comment type="function">
    <text evidence="19">Self-glucosylating initiator of glycogen synthesis. It catalyzes the formation of a short alpha (1,4)-glucosyl chain covalently attached via a glucose 1-O-tyrosyl linkage to internal tyrosine residues and these chains act as primers for the elongation reaction catalyzed by glycogen synthase.</text>
</comment>
<keyword evidence="12" id="KW-0320">Glycogen biosynthesis</keyword>
<evidence type="ECO:0000256" key="17">
    <source>
        <dbReference type="ARBA" id="ARBA00050886"/>
    </source>
</evidence>
<protein>
    <recommendedName>
        <fullName evidence="16">glycogenin glucosyltransferase</fullName>
        <ecNumber evidence="16">2.4.1.186</ecNumber>
    </recommendedName>
</protein>
<dbReference type="PANTHER" id="PTHR11010">
    <property type="entry name" value="PROTEASE S28 PRO-X CARBOXYPEPTIDASE-RELATED"/>
    <property type="match status" value="1"/>
</dbReference>
<keyword evidence="10 20" id="KW-0732">Signal</keyword>
<feature type="chain" id="PRO_5042021388" description="glycogenin glucosyltransferase" evidence="20">
    <location>
        <begin position="23"/>
        <end position="1280"/>
    </location>
</feature>
<dbReference type="GO" id="GO:0004185">
    <property type="term" value="F:serine-type carboxypeptidase activity"/>
    <property type="evidence" value="ECO:0007669"/>
    <property type="project" value="InterPro"/>
</dbReference>
<keyword evidence="9" id="KW-0479">Metal-binding</keyword>
<dbReference type="Gene3D" id="3.90.550.10">
    <property type="entry name" value="Spore Coat Polysaccharide Biosynthesis Protein SpsA, Chain A"/>
    <property type="match status" value="1"/>
</dbReference>
<dbReference type="AlphaFoldDB" id="A0AAF5D381"/>
<keyword evidence="13" id="KW-0325">Glycoprotein</keyword>
<dbReference type="Gene3D" id="1.20.120.980">
    <property type="entry name" value="Serine carboxypeptidase S28, SKS domain"/>
    <property type="match status" value="1"/>
</dbReference>
<evidence type="ECO:0000256" key="15">
    <source>
        <dbReference type="ARBA" id="ARBA00038162"/>
    </source>
</evidence>
<dbReference type="GO" id="GO:0005737">
    <property type="term" value="C:cytoplasm"/>
    <property type="evidence" value="ECO:0007669"/>
    <property type="project" value="UniProtKB-SubCell"/>
</dbReference>
<dbReference type="GO" id="GO:0006508">
    <property type="term" value="P:proteolysis"/>
    <property type="evidence" value="ECO:0007669"/>
    <property type="project" value="UniProtKB-KW"/>
</dbReference>
<dbReference type="SUPFAM" id="SSF53448">
    <property type="entry name" value="Nucleotide-diphospho-sugar transferases"/>
    <property type="match status" value="1"/>
</dbReference>
<dbReference type="PRINTS" id="PR00724">
    <property type="entry name" value="CRBOXYPTASEC"/>
</dbReference>
<evidence type="ECO:0000256" key="9">
    <source>
        <dbReference type="ARBA" id="ARBA00022723"/>
    </source>
</evidence>
<evidence type="ECO:0000256" key="19">
    <source>
        <dbReference type="ARBA" id="ARBA00057883"/>
    </source>
</evidence>
<evidence type="ECO:0000256" key="13">
    <source>
        <dbReference type="ARBA" id="ARBA00023180"/>
    </source>
</evidence>
<evidence type="ECO:0000256" key="2">
    <source>
        <dbReference type="ARBA" id="ARBA00004496"/>
    </source>
</evidence>
<dbReference type="Gene3D" id="3.40.50.1820">
    <property type="entry name" value="alpha/beta hydrolase"/>
    <property type="match status" value="2"/>
</dbReference>
<dbReference type="Pfam" id="PF00450">
    <property type="entry name" value="Peptidase_S10"/>
    <property type="match status" value="1"/>
</dbReference>
<dbReference type="SUPFAM" id="SSF53474">
    <property type="entry name" value="alpha/beta-Hydrolases"/>
    <property type="match status" value="2"/>
</dbReference>
<dbReference type="Pfam" id="PF01501">
    <property type="entry name" value="Glyco_transf_8"/>
    <property type="match status" value="1"/>
</dbReference>
<dbReference type="WBParaSite" id="TCONS_00006210.p1">
    <property type="protein sequence ID" value="TCONS_00006210.p1"/>
    <property type="gene ID" value="XLOC_004380"/>
</dbReference>
<keyword evidence="6" id="KW-0121">Carboxypeptidase</keyword>
<keyword evidence="14" id="KW-0464">Manganese</keyword>
<evidence type="ECO:0000256" key="11">
    <source>
        <dbReference type="ARBA" id="ARBA00022801"/>
    </source>
</evidence>
<evidence type="ECO:0000256" key="4">
    <source>
        <dbReference type="ARBA" id="ARBA00011079"/>
    </source>
</evidence>
<dbReference type="CDD" id="cd02537">
    <property type="entry name" value="GT8_Glycogenin"/>
    <property type="match status" value="1"/>
</dbReference>
<comment type="similarity">
    <text evidence="3">Belongs to the peptidase S10 family.</text>
</comment>
<dbReference type="PROSITE" id="PS00131">
    <property type="entry name" value="CARBOXYPEPT_SER_SER"/>
    <property type="match status" value="1"/>
</dbReference>
<accession>A0AAF5D381</accession>
<dbReference type="GO" id="GO:0008239">
    <property type="term" value="F:dipeptidyl-peptidase activity"/>
    <property type="evidence" value="ECO:0007669"/>
    <property type="project" value="TreeGrafter"/>
</dbReference>
<comment type="similarity">
    <text evidence="15">Belongs to the glycosyltransferase 8 family. Glycogenin subfamily.</text>
</comment>
<comment type="catalytic activity">
    <reaction evidence="17">
        <text>[1,4-alpha-D-glucosyl](n)-L-tyrosyl-[glycogenin] + UDP-alpha-D-glucose = [1,4-alpha-D-glucosyl](n+1)-L-tyrosyl-[glycogenin] + UDP + H(+)</text>
        <dbReference type="Rhea" id="RHEA:56560"/>
        <dbReference type="Rhea" id="RHEA-COMP:14606"/>
        <dbReference type="Rhea" id="RHEA-COMP:14607"/>
        <dbReference type="ChEBI" id="CHEBI:15378"/>
        <dbReference type="ChEBI" id="CHEBI:58223"/>
        <dbReference type="ChEBI" id="CHEBI:58885"/>
        <dbReference type="ChEBI" id="CHEBI:140574"/>
        <dbReference type="EC" id="2.4.1.186"/>
    </reaction>
</comment>
<dbReference type="PANTHER" id="PTHR11010:SF101">
    <property type="entry name" value="SERINE PROTEASE F56F10.1-RELATED"/>
    <property type="match status" value="1"/>
</dbReference>
<reference evidence="22" key="1">
    <citation type="submission" date="2024-02" db="UniProtKB">
        <authorList>
            <consortium name="WormBaseParasite"/>
        </authorList>
    </citation>
    <scope>IDENTIFICATION</scope>
</reference>
<evidence type="ECO:0000256" key="6">
    <source>
        <dbReference type="ARBA" id="ARBA00022645"/>
    </source>
</evidence>
<evidence type="ECO:0000256" key="3">
    <source>
        <dbReference type="ARBA" id="ARBA00009431"/>
    </source>
</evidence>
<keyword evidence="7" id="KW-0645">Protease</keyword>
<dbReference type="GO" id="GO:0008466">
    <property type="term" value="F:glycogenin glucosyltransferase activity"/>
    <property type="evidence" value="ECO:0007669"/>
    <property type="project" value="UniProtKB-EC"/>
</dbReference>
<comment type="subcellular location">
    <subcellularLocation>
        <location evidence="2">Cytoplasm</location>
    </subcellularLocation>
</comment>
<dbReference type="InterPro" id="IPR018202">
    <property type="entry name" value="Ser_caboxypep_ser_AS"/>
</dbReference>
<keyword evidence="11" id="KW-0378">Hydrolase</keyword>
<evidence type="ECO:0000313" key="22">
    <source>
        <dbReference type="WBParaSite" id="TCONS_00006210.p1"/>
    </source>
</evidence>
<evidence type="ECO:0000256" key="16">
    <source>
        <dbReference type="ARBA" id="ARBA00038934"/>
    </source>
</evidence>
<organism evidence="21 22">
    <name type="scientific">Strongyloides stercoralis</name>
    <name type="common">Threadworm</name>
    <dbReference type="NCBI Taxonomy" id="6248"/>
    <lineage>
        <taxon>Eukaryota</taxon>
        <taxon>Metazoa</taxon>
        <taxon>Ecdysozoa</taxon>
        <taxon>Nematoda</taxon>
        <taxon>Chromadorea</taxon>
        <taxon>Rhabditida</taxon>
        <taxon>Tylenchina</taxon>
        <taxon>Panagrolaimomorpha</taxon>
        <taxon>Strongyloidoidea</taxon>
        <taxon>Strongyloididae</taxon>
        <taxon>Strongyloides</taxon>
    </lineage>
</organism>
<feature type="signal peptide" evidence="20">
    <location>
        <begin position="1"/>
        <end position="22"/>
    </location>
</feature>
<dbReference type="EC" id="2.4.1.186" evidence="16"/>
<dbReference type="InterPro" id="IPR002495">
    <property type="entry name" value="Glyco_trans_8"/>
</dbReference>
<dbReference type="Proteomes" id="UP000035681">
    <property type="component" value="Unplaced"/>
</dbReference>
<comment type="catalytic activity">
    <reaction evidence="18">
        <text>L-tyrosyl-[glycogenin] + UDP-alpha-D-glucose = alpha-D-glucosyl-L-tyrosyl-[glycogenin] + UDP + H(+)</text>
        <dbReference type="Rhea" id="RHEA:23360"/>
        <dbReference type="Rhea" id="RHEA-COMP:14604"/>
        <dbReference type="Rhea" id="RHEA-COMP:14605"/>
        <dbReference type="ChEBI" id="CHEBI:15378"/>
        <dbReference type="ChEBI" id="CHEBI:46858"/>
        <dbReference type="ChEBI" id="CHEBI:58223"/>
        <dbReference type="ChEBI" id="CHEBI:58885"/>
        <dbReference type="ChEBI" id="CHEBI:140573"/>
        <dbReference type="EC" id="2.4.1.186"/>
    </reaction>
</comment>
<dbReference type="InterPro" id="IPR001563">
    <property type="entry name" value="Peptidase_S10"/>
</dbReference>
<evidence type="ECO:0000256" key="14">
    <source>
        <dbReference type="ARBA" id="ARBA00023211"/>
    </source>
</evidence>
<sequence>MKFEILYFILFIYCGIFPQALSDNVLPHFLFGKPARNKFDKSQKDVNCCPDVKEDYFVNKIDHFNSSDSRTWKQRYQYNSKYYKKSNTSDNVFVMIGGEGVASPIWVQKKDYQYIKMAQNHSAYIYQLEHRFFGPSQPFGDTGSMSFENLKYLTPQQALADLDNFINSIKKNFTNPKFVVFGGSYPGGLAAIYRAKYPSSSVGGIASSAGINLQVDYTGYSVGMEETIKDTSLECYNIVNASFASLQQATLTPDGRRKLNQIFNLQPIFNEDTFRKIDLTNFLANVFAVFQGIIQYTYDGRETLTESSYTVKTLCNIMTKMESPNGYENIAGVVRWSNKINGMPVNSPFPNSYNDMINGLRMTDYSAAKNNSDVQNNLEGRGWMWLCCNGLGFFQTTDEGRNIFHDIIPLNFFINQCEDIFDSSINNDYVQAAVKKQKEYYGNVDEYKGTNVVLPNGEFDPWKRAGVFKNDSNTHLYSFIIPGSAHCSDMYPQYAGEPAGLQNARNFIYNEVNYYLKSTSSNNKPSTGSASKISFYSGYLQALPTKQIFYWFVESQSKPSTDPVILWLQGGPGCSGLDGLTTEMGPYRVKDYGKTVEVNPYSWNKISNMIFIDAPAGVGYSFAVDGNHTYSDDEVADQNYNALKYFFNVKFPEFKSNDFYIMGESYGGTYVPMLSTRLIDDKQNFPNFKGMVIGNGCLSDKLMYNSVIQFSYNHAFIDETYYRNAVKKCCFTSGEDCDFYQYSLLTPSDRCYNESTTLYYANFYTGLDPYFLYFSCYLDNPNGLYAYPHENKLSVTKFYNKKFGIKSNMMSSTPPACSHHDDNVIWLNMPEVRRALNVPTLLPIYKTCSESVSNNYVSQYPDMTSFVIYALDRGIRTMFFNGDVDSVCNVVHNKQFIANLGRKLIQPASIWNISVNLPPTAGFVTKYDGVDFVTVRGAGHFVTSAAEKPREGLQMIYNYLKNQDYKTLTNENFYRQYFDINTKISKDLKMVSYSWVTLATNDDYAIGALVLGESLKKVQTKYNLHIMVTPQVSSEIKEKLSAVYNDVTLVNVLDSNDKTSLRLIGRPDLGITFTKLNCWRLTQYEKAVFLDADTLVLQNSDELFEREELSAAADIGWPDCFNSGVFVFKPNTETFEKLLNFALSFGSFDGGDQGLLNDFFSSWATGPSDRRLPFIYNMTAGAIYSYAAAYRKFGKNVKIVHFIGTEKPWKTNVSPHKQEHFDEWKAIYDDTVSKYLPNQFQPSVFTPEDQRMQWEKGQPEYWGRDAYENIQKAVERSMKL</sequence>
<dbReference type="GO" id="GO:0031647">
    <property type="term" value="P:regulation of protein stability"/>
    <property type="evidence" value="ECO:0007669"/>
    <property type="project" value="UniProtKB-ARBA"/>
</dbReference>
<evidence type="ECO:0000256" key="5">
    <source>
        <dbReference type="ARBA" id="ARBA00022490"/>
    </source>
</evidence>
<dbReference type="GO" id="GO:0046872">
    <property type="term" value="F:metal ion binding"/>
    <property type="evidence" value="ECO:0007669"/>
    <property type="project" value="UniProtKB-KW"/>
</dbReference>
<dbReference type="InterPro" id="IPR042269">
    <property type="entry name" value="Ser_carbopepase_S28_SKS"/>
</dbReference>
<keyword evidence="5" id="KW-0963">Cytoplasm</keyword>